<organism evidence="2">
    <name type="scientific">Medicago truncatula</name>
    <name type="common">Barrel medic</name>
    <name type="synonym">Medicago tribuloides</name>
    <dbReference type="NCBI Taxonomy" id="3880"/>
    <lineage>
        <taxon>Eukaryota</taxon>
        <taxon>Viridiplantae</taxon>
        <taxon>Streptophyta</taxon>
        <taxon>Embryophyta</taxon>
        <taxon>Tracheophyta</taxon>
        <taxon>Spermatophyta</taxon>
        <taxon>Magnoliopsida</taxon>
        <taxon>eudicotyledons</taxon>
        <taxon>Gunneridae</taxon>
        <taxon>Pentapetalae</taxon>
        <taxon>rosids</taxon>
        <taxon>fabids</taxon>
        <taxon>Fabales</taxon>
        <taxon>Fabaceae</taxon>
        <taxon>Papilionoideae</taxon>
        <taxon>50 kb inversion clade</taxon>
        <taxon>NPAAA clade</taxon>
        <taxon>Hologalegina</taxon>
        <taxon>IRL clade</taxon>
        <taxon>Trifolieae</taxon>
        <taxon>Medicago</taxon>
    </lineage>
</organism>
<accession>A0A396H7B7</accession>
<dbReference type="AlphaFoldDB" id="A0A396H7B7"/>
<dbReference type="CDD" id="cd09917">
    <property type="entry name" value="F-box_SF"/>
    <property type="match status" value="1"/>
</dbReference>
<reference evidence="2" key="1">
    <citation type="journal article" date="2018" name="Nat. Plants">
        <title>Whole-genome landscape of Medicago truncatula symbiotic genes.</title>
        <authorList>
            <person name="Pecrix Y."/>
            <person name="Gamas P."/>
            <person name="Carrere S."/>
        </authorList>
    </citation>
    <scope>NUCLEOTIDE SEQUENCE</scope>
    <source>
        <tissue evidence="2">Leaves</tissue>
    </source>
</reference>
<dbReference type="Gramene" id="rna43430">
    <property type="protein sequence ID" value="RHN48688.1"/>
    <property type="gene ID" value="gene43430"/>
</dbReference>
<dbReference type="InterPro" id="IPR001810">
    <property type="entry name" value="F-box_dom"/>
</dbReference>
<name>A0A396H7B7_MEDTR</name>
<dbReference type="InterPro" id="IPR036047">
    <property type="entry name" value="F-box-like_dom_sf"/>
</dbReference>
<proteinExistence type="predicted"/>
<dbReference type="Proteomes" id="UP000265566">
    <property type="component" value="Chromosome 7"/>
</dbReference>
<dbReference type="SUPFAM" id="SSF81383">
    <property type="entry name" value="F-box domain"/>
    <property type="match status" value="1"/>
</dbReference>
<dbReference type="Pfam" id="PF12937">
    <property type="entry name" value="F-box-like"/>
    <property type="match status" value="1"/>
</dbReference>
<dbReference type="PROSITE" id="PS50181">
    <property type="entry name" value="FBOX"/>
    <property type="match status" value="1"/>
</dbReference>
<comment type="caution">
    <text evidence="2">The sequence shown here is derived from an EMBL/GenBank/DDBJ whole genome shotgun (WGS) entry which is preliminary data.</text>
</comment>
<evidence type="ECO:0000259" key="1">
    <source>
        <dbReference type="PROSITE" id="PS50181"/>
    </source>
</evidence>
<gene>
    <name evidence="2" type="ORF">MtrunA17_Chr7g0266421</name>
</gene>
<protein>
    <submittedName>
        <fullName evidence="2">Putative F-box domain-containing protein</fullName>
    </submittedName>
</protein>
<dbReference type="Gene3D" id="1.20.1280.50">
    <property type="match status" value="1"/>
</dbReference>
<feature type="domain" description="F-box" evidence="1">
    <location>
        <begin position="27"/>
        <end position="73"/>
    </location>
</feature>
<evidence type="ECO:0000313" key="2">
    <source>
        <dbReference type="EMBL" id="RHN48688.1"/>
    </source>
</evidence>
<sequence length="118" mass="13707">MIAEFTCTFVQYNRRAAAEVKRDNLELQTWADLPAEVLELFLSRLDVGDNIRASAVCKRWCSVATSVRVVDQSPRLMYFPKIGNFYDFYDPMQRKTIPLSCQSWMDVVFAMQKMVGYC</sequence>
<dbReference type="EMBL" id="PSQE01000007">
    <property type="protein sequence ID" value="RHN48688.1"/>
    <property type="molecule type" value="Genomic_DNA"/>
</dbReference>